<keyword evidence="2 4" id="KW-1133">Transmembrane helix</keyword>
<sequence>MGIALSGARLTLAICIAEILAMSSFATFPALTPFFFDHWELTGADAGWINGAFFFGFTLVGPLSTSLTDRIDARRVFLTGCIMALVGAYGFAFLAYDFSSALPWRFISGAGLGCTYMPGLKLLTDRLPPGDQSRSIAFYTASFSTGSAISFLLVGQVDLWLGWEAALISVIAGPPVAIAIILFYTSPKPPGLPRPWAQIFNYAPVVTNRFTMGYILAYICHTWELVAMRSFMLAFLAYSHALTDAPRWMDVSVITAAAVFLGLPSSVLGNELSLKIGRQRSITLVMICCLAFSFTIGFTASMPFLFVVVMASLYGVMITADSSSITAGAVGSAPADLQGATMAVHSFLGFGGGMIGPVVAGIVLDRAGGPESTLGWGLMFISMGAVTLLGPFALRLTKKE</sequence>
<dbReference type="Pfam" id="PF07690">
    <property type="entry name" value="MFS_1"/>
    <property type="match status" value="1"/>
</dbReference>
<evidence type="ECO:0000259" key="5">
    <source>
        <dbReference type="PROSITE" id="PS50850"/>
    </source>
</evidence>
<dbReference type="InterPro" id="IPR011701">
    <property type="entry name" value="MFS"/>
</dbReference>
<feature type="transmembrane region" description="Helical" evidence="4">
    <location>
        <begin position="12"/>
        <end position="36"/>
    </location>
</feature>
<dbReference type="Gene3D" id="1.20.1250.20">
    <property type="entry name" value="MFS general substrate transporter like domains"/>
    <property type="match status" value="2"/>
</dbReference>
<dbReference type="InterPro" id="IPR036259">
    <property type="entry name" value="MFS_trans_sf"/>
</dbReference>
<feature type="transmembrane region" description="Helical" evidence="4">
    <location>
        <begin position="136"/>
        <end position="154"/>
    </location>
</feature>
<feature type="transmembrane region" description="Helical" evidence="4">
    <location>
        <begin position="251"/>
        <end position="269"/>
    </location>
</feature>
<keyword evidence="1 4" id="KW-0812">Transmembrane</keyword>
<dbReference type="PROSITE" id="PS50850">
    <property type="entry name" value="MFS"/>
    <property type="match status" value="1"/>
</dbReference>
<dbReference type="Proteomes" id="UP000445696">
    <property type="component" value="Unassembled WGS sequence"/>
</dbReference>
<dbReference type="OrthoDB" id="5412728at2"/>
<proteinExistence type="predicted"/>
<evidence type="ECO:0000256" key="3">
    <source>
        <dbReference type="ARBA" id="ARBA00023136"/>
    </source>
</evidence>
<accession>A0A845MIP2</accession>
<organism evidence="6 7">
    <name type="scientific">Sneathiella chungangensis</name>
    <dbReference type="NCBI Taxonomy" id="1418234"/>
    <lineage>
        <taxon>Bacteria</taxon>
        <taxon>Pseudomonadati</taxon>
        <taxon>Pseudomonadota</taxon>
        <taxon>Alphaproteobacteria</taxon>
        <taxon>Sneathiellales</taxon>
        <taxon>Sneathiellaceae</taxon>
        <taxon>Sneathiella</taxon>
    </lineage>
</organism>
<feature type="transmembrane region" description="Helical" evidence="4">
    <location>
        <begin position="102"/>
        <end position="124"/>
    </location>
</feature>
<reference evidence="6 7" key="1">
    <citation type="journal article" date="2014" name="Int. J. Syst. Evol. Microbiol.">
        <title>Sneathiella chungangensis sp. nov., isolated from a marine sand, and emended description of the genus Sneathiella.</title>
        <authorList>
            <person name="Siamphan C."/>
            <person name="Kim H."/>
            <person name="Lee J.S."/>
            <person name="Kim W."/>
        </authorList>
    </citation>
    <scope>NUCLEOTIDE SEQUENCE [LARGE SCALE GENOMIC DNA]</scope>
    <source>
        <strain evidence="6 7">KCTC 32476</strain>
    </source>
</reference>
<evidence type="ECO:0000256" key="4">
    <source>
        <dbReference type="SAM" id="Phobius"/>
    </source>
</evidence>
<dbReference type="PANTHER" id="PTHR23521">
    <property type="entry name" value="TRANSPORTER MFS SUPERFAMILY"/>
    <property type="match status" value="1"/>
</dbReference>
<feature type="domain" description="Major facilitator superfamily (MFS) profile" evidence="5">
    <location>
        <begin position="10"/>
        <end position="400"/>
    </location>
</feature>
<feature type="transmembrane region" description="Helical" evidence="4">
    <location>
        <begin position="342"/>
        <end position="364"/>
    </location>
</feature>
<comment type="caution">
    <text evidence="6">The sequence shown here is derived from an EMBL/GenBank/DDBJ whole genome shotgun (WGS) entry which is preliminary data.</text>
</comment>
<protein>
    <submittedName>
        <fullName evidence="6">MFS transporter</fullName>
    </submittedName>
</protein>
<keyword evidence="7" id="KW-1185">Reference proteome</keyword>
<feature type="transmembrane region" description="Helical" evidence="4">
    <location>
        <begin position="76"/>
        <end position="96"/>
    </location>
</feature>
<keyword evidence="3 4" id="KW-0472">Membrane</keyword>
<dbReference type="EMBL" id="WTVA01000015">
    <property type="protein sequence ID" value="MZR23699.1"/>
    <property type="molecule type" value="Genomic_DNA"/>
</dbReference>
<evidence type="ECO:0000313" key="7">
    <source>
        <dbReference type="Proteomes" id="UP000445696"/>
    </source>
</evidence>
<gene>
    <name evidence="6" type="ORF">GQF03_15285</name>
</gene>
<dbReference type="SUPFAM" id="SSF103473">
    <property type="entry name" value="MFS general substrate transporter"/>
    <property type="match status" value="1"/>
</dbReference>
<dbReference type="InterPro" id="IPR020846">
    <property type="entry name" value="MFS_dom"/>
</dbReference>
<dbReference type="AlphaFoldDB" id="A0A845MIP2"/>
<feature type="transmembrane region" description="Helical" evidence="4">
    <location>
        <begin position="376"/>
        <end position="394"/>
    </location>
</feature>
<evidence type="ECO:0000256" key="1">
    <source>
        <dbReference type="ARBA" id="ARBA00022692"/>
    </source>
</evidence>
<feature type="transmembrane region" description="Helical" evidence="4">
    <location>
        <begin position="215"/>
        <end position="239"/>
    </location>
</feature>
<dbReference type="GO" id="GO:0022857">
    <property type="term" value="F:transmembrane transporter activity"/>
    <property type="evidence" value="ECO:0007669"/>
    <property type="project" value="InterPro"/>
</dbReference>
<feature type="transmembrane region" description="Helical" evidence="4">
    <location>
        <begin position="160"/>
        <end position="184"/>
    </location>
</feature>
<feature type="transmembrane region" description="Helical" evidence="4">
    <location>
        <begin position="48"/>
        <end position="64"/>
    </location>
</feature>
<evidence type="ECO:0000256" key="2">
    <source>
        <dbReference type="ARBA" id="ARBA00022989"/>
    </source>
</evidence>
<feature type="transmembrane region" description="Helical" evidence="4">
    <location>
        <begin position="304"/>
        <end position="330"/>
    </location>
</feature>
<evidence type="ECO:0000313" key="6">
    <source>
        <dbReference type="EMBL" id="MZR23699.1"/>
    </source>
</evidence>
<dbReference type="RefSeq" id="WP_161340143.1">
    <property type="nucleotide sequence ID" value="NZ_JBHSDG010000003.1"/>
</dbReference>
<dbReference type="PANTHER" id="PTHR23521:SF2">
    <property type="entry name" value="TRANSPORTER MFS SUPERFAMILY"/>
    <property type="match status" value="1"/>
</dbReference>
<name>A0A845MIP2_9PROT</name>
<dbReference type="GO" id="GO:0005886">
    <property type="term" value="C:plasma membrane"/>
    <property type="evidence" value="ECO:0007669"/>
    <property type="project" value="TreeGrafter"/>
</dbReference>
<feature type="transmembrane region" description="Helical" evidence="4">
    <location>
        <begin position="281"/>
        <end position="298"/>
    </location>
</feature>